<keyword evidence="3" id="KW-1185">Reference proteome</keyword>
<dbReference type="PANTHER" id="PTHR43689">
    <property type="entry name" value="HYDROLASE"/>
    <property type="match status" value="1"/>
</dbReference>
<proteinExistence type="predicted"/>
<dbReference type="Pfam" id="PF12697">
    <property type="entry name" value="Abhydrolase_6"/>
    <property type="match status" value="1"/>
</dbReference>
<dbReference type="InterPro" id="IPR000073">
    <property type="entry name" value="AB_hydrolase_1"/>
</dbReference>
<dbReference type="AlphaFoldDB" id="Q0G3J9"/>
<evidence type="ECO:0000313" key="2">
    <source>
        <dbReference type="EMBL" id="EAU41832.1"/>
    </source>
</evidence>
<dbReference type="InterPro" id="IPR029058">
    <property type="entry name" value="AB_hydrolase_fold"/>
</dbReference>
<dbReference type="PANTHER" id="PTHR43689:SF8">
    <property type="entry name" value="ALPHA_BETA-HYDROLASES SUPERFAMILY PROTEIN"/>
    <property type="match status" value="1"/>
</dbReference>
<evidence type="ECO:0000313" key="3">
    <source>
        <dbReference type="Proteomes" id="UP000004310"/>
    </source>
</evidence>
<dbReference type="EMBL" id="AATP01000002">
    <property type="protein sequence ID" value="EAU41832.1"/>
    <property type="molecule type" value="Genomic_DNA"/>
</dbReference>
<protein>
    <recommendedName>
        <fullName evidence="1">AB hydrolase-1 domain-containing protein</fullName>
    </recommendedName>
</protein>
<dbReference type="SUPFAM" id="SSF53474">
    <property type="entry name" value="alpha/beta-Hydrolases"/>
    <property type="match status" value="1"/>
</dbReference>
<organism evidence="2 3">
    <name type="scientific">Fulvimarina pelagi HTCC2506</name>
    <dbReference type="NCBI Taxonomy" id="314231"/>
    <lineage>
        <taxon>Bacteria</taxon>
        <taxon>Pseudomonadati</taxon>
        <taxon>Pseudomonadota</taxon>
        <taxon>Alphaproteobacteria</taxon>
        <taxon>Hyphomicrobiales</taxon>
        <taxon>Aurantimonadaceae</taxon>
        <taxon>Fulvimarina</taxon>
    </lineage>
</organism>
<comment type="caution">
    <text evidence="2">The sequence shown here is derived from an EMBL/GenBank/DDBJ whole genome shotgun (WGS) entry which is preliminary data.</text>
</comment>
<dbReference type="RefSeq" id="WP_007068205.1">
    <property type="nucleotide sequence ID" value="NZ_DS022272.1"/>
</dbReference>
<dbReference type="Gene3D" id="3.40.50.1820">
    <property type="entry name" value="alpha/beta hydrolase"/>
    <property type="match status" value="1"/>
</dbReference>
<feature type="domain" description="AB hydrolase-1" evidence="1">
    <location>
        <begin position="25"/>
        <end position="198"/>
    </location>
</feature>
<evidence type="ECO:0000259" key="1">
    <source>
        <dbReference type="Pfam" id="PF12697"/>
    </source>
</evidence>
<dbReference type="STRING" id="217511.GCA_001463845_02812"/>
<dbReference type="Proteomes" id="UP000004310">
    <property type="component" value="Unassembled WGS sequence"/>
</dbReference>
<gene>
    <name evidence="2" type="ORF">FP2506_15404</name>
</gene>
<accession>Q0G3J9</accession>
<reference evidence="2 3" key="1">
    <citation type="journal article" date="2010" name="J. Bacteriol.">
        <title>Genome sequence of Fulvimarina pelagi HTCC2506T, a Mn(II)-oxidizing alphaproteobacterium possessing an aerobic anoxygenic photosynthetic gene cluster and Xanthorhodopsin.</title>
        <authorList>
            <person name="Kang I."/>
            <person name="Oh H.M."/>
            <person name="Lim S.I."/>
            <person name="Ferriera S."/>
            <person name="Giovannoni S.J."/>
            <person name="Cho J.C."/>
        </authorList>
    </citation>
    <scope>NUCLEOTIDE SEQUENCE [LARGE SCALE GENOMIC DNA]</scope>
    <source>
        <strain evidence="2 3">HTCC2506</strain>
    </source>
</reference>
<dbReference type="eggNOG" id="COG0596">
    <property type="taxonomic scope" value="Bacteria"/>
</dbReference>
<name>Q0G3J9_9HYPH</name>
<sequence>MSDARPSSIAVQGEIFGEMLDHWGLASPLVVAHDFGGAVTLRAHLLGGRDYAGYVLMNVVAMRPWGSAFFEHVKRHIKAFTGLPPHIHEAIVRAYVRSAIATAISEDDVEALVAPWLSEAGQVSFYRQFAQADERYTAEAEPHFGEVRCPVAILWGEQDPWIPIDRGRALHEAMPQAVFEVLPEAGHLPQLEAPDRVLTALEKHLDCA</sequence>
<dbReference type="HOGENOM" id="CLU_020336_13_3_5"/>